<proteinExistence type="predicted"/>
<dbReference type="Gene3D" id="3.30.70.100">
    <property type="match status" value="1"/>
</dbReference>
<dbReference type="InterPro" id="IPR007138">
    <property type="entry name" value="ABM_dom"/>
</dbReference>
<name>A0ABT3TWP4_9ACTN</name>
<comment type="caution">
    <text evidence="2">The sequence shown here is derived from an EMBL/GenBank/DDBJ whole genome shotgun (WGS) entry which is preliminary data.</text>
</comment>
<accession>A0ABT3TWP4</accession>
<gene>
    <name evidence="2" type="ORF">OFY01_17275</name>
</gene>
<dbReference type="SUPFAM" id="SSF54909">
    <property type="entry name" value="Dimeric alpha+beta barrel"/>
    <property type="match status" value="1"/>
</dbReference>
<dbReference type="EMBL" id="JAPHNL010000211">
    <property type="protein sequence ID" value="MCX3061481.1"/>
    <property type="molecule type" value="Genomic_DNA"/>
</dbReference>
<feature type="domain" description="ABM" evidence="1">
    <location>
        <begin position="3"/>
        <end position="90"/>
    </location>
</feature>
<sequence length="101" mass="10833">MTYGLITKFLARPGERDALTDCLLLAAERMPRASGCVHYLISTSDEPEAVWVSEVWVDQAAHDASLKSEDVMALIGRARPLIASVAEQIPLAVLGGKGLPT</sequence>
<protein>
    <submittedName>
        <fullName evidence="2">Antibiotic biosynthesis monooxygenase</fullName>
    </submittedName>
</protein>
<evidence type="ECO:0000259" key="1">
    <source>
        <dbReference type="PROSITE" id="PS51725"/>
    </source>
</evidence>
<keyword evidence="2" id="KW-0560">Oxidoreductase</keyword>
<dbReference type="Pfam" id="PF03992">
    <property type="entry name" value="ABM"/>
    <property type="match status" value="1"/>
</dbReference>
<keyword evidence="3" id="KW-1185">Reference proteome</keyword>
<evidence type="ECO:0000313" key="3">
    <source>
        <dbReference type="Proteomes" id="UP001163064"/>
    </source>
</evidence>
<dbReference type="Proteomes" id="UP001163064">
    <property type="component" value="Unassembled WGS sequence"/>
</dbReference>
<organism evidence="2 3">
    <name type="scientific">Streptomyces beihaiensis</name>
    <dbReference type="NCBI Taxonomy" id="2984495"/>
    <lineage>
        <taxon>Bacteria</taxon>
        <taxon>Bacillati</taxon>
        <taxon>Actinomycetota</taxon>
        <taxon>Actinomycetes</taxon>
        <taxon>Kitasatosporales</taxon>
        <taxon>Streptomycetaceae</taxon>
        <taxon>Streptomyces</taxon>
    </lineage>
</organism>
<dbReference type="GO" id="GO:0004497">
    <property type="term" value="F:monooxygenase activity"/>
    <property type="evidence" value="ECO:0007669"/>
    <property type="project" value="UniProtKB-KW"/>
</dbReference>
<reference evidence="2" key="1">
    <citation type="submission" date="2022-10" db="EMBL/GenBank/DDBJ databases">
        <title>Streptomyces beihaiensis sp. nov., a chitin degrading actinobacterium, isolated from shrimp pond soil.</title>
        <authorList>
            <person name="Xie J."/>
            <person name="Shen N."/>
        </authorList>
    </citation>
    <scope>NUCLEOTIDE SEQUENCE</scope>
    <source>
        <strain evidence="2">GXMU-J5</strain>
    </source>
</reference>
<dbReference type="InterPro" id="IPR011008">
    <property type="entry name" value="Dimeric_a/b-barrel"/>
</dbReference>
<evidence type="ECO:0000313" key="2">
    <source>
        <dbReference type="EMBL" id="MCX3061481.1"/>
    </source>
</evidence>
<dbReference type="PROSITE" id="PS51725">
    <property type="entry name" value="ABM"/>
    <property type="match status" value="1"/>
</dbReference>
<dbReference type="RefSeq" id="WP_266600876.1">
    <property type="nucleotide sequence ID" value="NZ_JAPHNL010000211.1"/>
</dbReference>
<keyword evidence="2" id="KW-0503">Monooxygenase</keyword>